<protein>
    <submittedName>
        <fullName evidence="5">Helix-turn-helix protein</fullName>
    </submittedName>
</protein>
<dbReference type="Proteomes" id="UP000249696">
    <property type="component" value="Unassembled WGS sequence"/>
</dbReference>
<dbReference type="InterPro" id="IPR050204">
    <property type="entry name" value="AraC_XylS_family_regulators"/>
</dbReference>
<dbReference type="InterPro" id="IPR009057">
    <property type="entry name" value="Homeodomain-like_sf"/>
</dbReference>
<dbReference type="PANTHER" id="PTHR46796:SF13">
    <property type="entry name" value="HTH-TYPE TRANSCRIPTIONAL ACTIVATOR RHAS"/>
    <property type="match status" value="1"/>
</dbReference>
<evidence type="ECO:0000259" key="4">
    <source>
        <dbReference type="PROSITE" id="PS01124"/>
    </source>
</evidence>
<comment type="caution">
    <text evidence="5">The sequence shown here is derived from an EMBL/GenBank/DDBJ whole genome shotgun (WGS) entry which is preliminary data.</text>
</comment>
<accession>A0A327QX92</accession>
<dbReference type="RefSeq" id="WP_111624556.1">
    <property type="nucleotide sequence ID" value="NZ_QLLN01000006.1"/>
</dbReference>
<evidence type="ECO:0000313" key="6">
    <source>
        <dbReference type="Proteomes" id="UP000249696"/>
    </source>
</evidence>
<dbReference type="PROSITE" id="PS01124">
    <property type="entry name" value="HTH_ARAC_FAMILY_2"/>
    <property type="match status" value="1"/>
</dbReference>
<dbReference type="Pfam" id="PF12833">
    <property type="entry name" value="HTH_18"/>
    <property type="match status" value="1"/>
</dbReference>
<proteinExistence type="predicted"/>
<evidence type="ECO:0000313" key="5">
    <source>
        <dbReference type="EMBL" id="RAJ08951.1"/>
    </source>
</evidence>
<evidence type="ECO:0000256" key="2">
    <source>
        <dbReference type="ARBA" id="ARBA00023125"/>
    </source>
</evidence>
<name>A0A327QX92_9FLAO</name>
<dbReference type="AlphaFoldDB" id="A0A327QX92"/>
<sequence>MNYRTFQPHPDLESLVSCYWSLEVPAENDTERQRIIPDGCIEMAFILGDDIKRYTSQEEFILQPRAMVLGQTIEPFYIEPTGYVDTFAIRFYPYGFANFVTTPIKNLANKETPIALLFGENIAKELEQKIIHATDSKQRIEIIENFLLEKLKDKTTIDHIVKQTVDALLSSKGTESITTILKEDLSKRRQLERNFKKQIGVSPKQLGKVIRLQTALKILLNKDTESLTKIAYESEYYDQAHFIKDFKEFTGINPKEFLGNENMALSTLFYQ</sequence>
<dbReference type="Gene3D" id="1.10.10.60">
    <property type="entry name" value="Homeodomain-like"/>
    <property type="match status" value="1"/>
</dbReference>
<gene>
    <name evidence="5" type="ORF">LV92_03169</name>
</gene>
<dbReference type="SUPFAM" id="SSF46689">
    <property type="entry name" value="Homeodomain-like"/>
    <property type="match status" value="1"/>
</dbReference>
<dbReference type="SMART" id="SM00342">
    <property type="entry name" value="HTH_ARAC"/>
    <property type="match status" value="1"/>
</dbReference>
<dbReference type="Pfam" id="PF20240">
    <property type="entry name" value="DUF6597"/>
    <property type="match status" value="1"/>
</dbReference>
<keyword evidence="1" id="KW-0805">Transcription regulation</keyword>
<dbReference type="OrthoDB" id="323290at2"/>
<keyword evidence="2" id="KW-0238">DNA-binding</keyword>
<dbReference type="PANTHER" id="PTHR46796">
    <property type="entry name" value="HTH-TYPE TRANSCRIPTIONAL ACTIVATOR RHAS-RELATED"/>
    <property type="match status" value="1"/>
</dbReference>
<reference evidence="5 6" key="1">
    <citation type="submission" date="2018-06" db="EMBL/GenBank/DDBJ databases">
        <title>Genomic Encyclopedia of Archaeal and Bacterial Type Strains, Phase II (KMG-II): from individual species to whole genera.</title>
        <authorList>
            <person name="Goeker M."/>
        </authorList>
    </citation>
    <scope>NUCLEOTIDE SEQUENCE [LARGE SCALE GENOMIC DNA]</scope>
    <source>
        <strain evidence="5 6">DSM 23522</strain>
    </source>
</reference>
<dbReference type="InterPro" id="IPR018060">
    <property type="entry name" value="HTH_AraC"/>
</dbReference>
<keyword evidence="3" id="KW-0804">Transcription</keyword>
<dbReference type="InterPro" id="IPR046532">
    <property type="entry name" value="DUF6597"/>
</dbReference>
<evidence type="ECO:0000256" key="3">
    <source>
        <dbReference type="ARBA" id="ARBA00023163"/>
    </source>
</evidence>
<dbReference type="GO" id="GO:0043565">
    <property type="term" value="F:sequence-specific DNA binding"/>
    <property type="evidence" value="ECO:0007669"/>
    <property type="project" value="InterPro"/>
</dbReference>
<dbReference type="GO" id="GO:0003700">
    <property type="term" value="F:DNA-binding transcription factor activity"/>
    <property type="evidence" value="ECO:0007669"/>
    <property type="project" value="InterPro"/>
</dbReference>
<dbReference type="EMBL" id="QLLN01000006">
    <property type="protein sequence ID" value="RAJ08951.1"/>
    <property type="molecule type" value="Genomic_DNA"/>
</dbReference>
<feature type="domain" description="HTH araC/xylS-type" evidence="4">
    <location>
        <begin position="159"/>
        <end position="260"/>
    </location>
</feature>
<organism evidence="5 6">
    <name type="scientific">Arenibacter echinorum</name>
    <dbReference type="NCBI Taxonomy" id="440515"/>
    <lineage>
        <taxon>Bacteria</taxon>
        <taxon>Pseudomonadati</taxon>
        <taxon>Bacteroidota</taxon>
        <taxon>Flavobacteriia</taxon>
        <taxon>Flavobacteriales</taxon>
        <taxon>Flavobacteriaceae</taxon>
        <taxon>Arenibacter</taxon>
    </lineage>
</organism>
<keyword evidence="6" id="KW-1185">Reference proteome</keyword>
<evidence type="ECO:0000256" key="1">
    <source>
        <dbReference type="ARBA" id="ARBA00023015"/>
    </source>
</evidence>